<dbReference type="KEGG" id="chya:V22_00810"/>
<dbReference type="Gene3D" id="3.40.640.10">
    <property type="entry name" value="Type I PLP-dependent aspartate aminotransferase-like (Major domain)"/>
    <property type="match status" value="1"/>
</dbReference>
<dbReference type="InterPro" id="IPR015422">
    <property type="entry name" value="PyrdxlP-dep_Trfase_small"/>
</dbReference>
<accession>A0A517T3C8</accession>
<reference evidence="6 7" key="1">
    <citation type="submission" date="2019-02" db="EMBL/GenBank/DDBJ databases">
        <title>Deep-cultivation of Planctomycetes and their phenomic and genomic characterization uncovers novel biology.</title>
        <authorList>
            <person name="Wiegand S."/>
            <person name="Jogler M."/>
            <person name="Boedeker C."/>
            <person name="Pinto D."/>
            <person name="Vollmers J."/>
            <person name="Rivas-Marin E."/>
            <person name="Kohn T."/>
            <person name="Peeters S.H."/>
            <person name="Heuer A."/>
            <person name="Rast P."/>
            <person name="Oberbeckmann S."/>
            <person name="Bunk B."/>
            <person name="Jeske O."/>
            <person name="Meyerdierks A."/>
            <person name="Storesund J.E."/>
            <person name="Kallscheuer N."/>
            <person name="Luecker S."/>
            <person name="Lage O.M."/>
            <person name="Pohl T."/>
            <person name="Merkel B.J."/>
            <person name="Hornburger P."/>
            <person name="Mueller R.-W."/>
            <person name="Bruemmer F."/>
            <person name="Labrenz M."/>
            <person name="Spormann A.M."/>
            <person name="Op den Camp H."/>
            <person name="Overmann J."/>
            <person name="Amann R."/>
            <person name="Jetten M.S.M."/>
            <person name="Mascher T."/>
            <person name="Medema M.H."/>
            <person name="Devos D.P."/>
            <person name="Kaster A.-K."/>
            <person name="Ovreas L."/>
            <person name="Rohde M."/>
            <person name="Galperin M.Y."/>
            <person name="Jogler C."/>
        </authorList>
    </citation>
    <scope>NUCLEOTIDE SEQUENCE [LARGE SCALE GENOMIC DNA]</scope>
    <source>
        <strain evidence="6 7">V22</strain>
    </source>
</reference>
<evidence type="ECO:0000313" key="7">
    <source>
        <dbReference type="Proteomes" id="UP000319976"/>
    </source>
</evidence>
<dbReference type="GO" id="GO:0047536">
    <property type="term" value="F:2-aminoadipate transaminase activity"/>
    <property type="evidence" value="ECO:0007669"/>
    <property type="project" value="UniProtKB-EC"/>
</dbReference>
<dbReference type="EC" id="2.6.1.39" evidence="6"/>
<keyword evidence="4" id="KW-0663">Pyridoxal phosphate</keyword>
<evidence type="ECO:0000259" key="5">
    <source>
        <dbReference type="Pfam" id="PF00155"/>
    </source>
</evidence>
<dbReference type="Pfam" id="PF00155">
    <property type="entry name" value="Aminotran_1_2"/>
    <property type="match status" value="1"/>
</dbReference>
<evidence type="ECO:0000256" key="4">
    <source>
        <dbReference type="ARBA" id="ARBA00022898"/>
    </source>
</evidence>
<evidence type="ECO:0000313" key="6">
    <source>
        <dbReference type="EMBL" id="QDT62883.1"/>
    </source>
</evidence>
<feature type="domain" description="Aminotransferase class I/classII large" evidence="5">
    <location>
        <begin position="37"/>
        <end position="420"/>
    </location>
</feature>
<protein>
    <submittedName>
        <fullName evidence="6">2-aminoadipate transaminase</fullName>
        <ecNumber evidence="6">2.6.1.39</ecNumber>
    </submittedName>
</protein>
<dbReference type="GO" id="GO:1901605">
    <property type="term" value="P:alpha-amino acid metabolic process"/>
    <property type="evidence" value="ECO:0007669"/>
    <property type="project" value="TreeGrafter"/>
</dbReference>
<dbReference type="RefSeq" id="WP_145258748.1">
    <property type="nucleotide sequence ID" value="NZ_CP036316.1"/>
</dbReference>
<dbReference type="GO" id="GO:0030170">
    <property type="term" value="F:pyridoxal phosphate binding"/>
    <property type="evidence" value="ECO:0007669"/>
    <property type="project" value="InterPro"/>
</dbReference>
<dbReference type="Proteomes" id="UP000319976">
    <property type="component" value="Chromosome"/>
</dbReference>
<evidence type="ECO:0000256" key="3">
    <source>
        <dbReference type="ARBA" id="ARBA00022679"/>
    </source>
</evidence>
<dbReference type="PANTHER" id="PTHR42790:SF19">
    <property type="entry name" value="KYNURENINE_ALPHA-AMINOADIPATE AMINOTRANSFERASE, MITOCHONDRIAL"/>
    <property type="match status" value="1"/>
</dbReference>
<dbReference type="AlphaFoldDB" id="A0A517T3C8"/>
<dbReference type="SUPFAM" id="SSF53383">
    <property type="entry name" value="PLP-dependent transferases"/>
    <property type="match status" value="1"/>
</dbReference>
<keyword evidence="3 6" id="KW-0808">Transferase</keyword>
<dbReference type="Gene3D" id="3.90.1150.10">
    <property type="entry name" value="Aspartate Aminotransferase, domain 1"/>
    <property type="match status" value="1"/>
</dbReference>
<evidence type="ECO:0000256" key="2">
    <source>
        <dbReference type="ARBA" id="ARBA00022576"/>
    </source>
</evidence>
<gene>
    <name evidence="6" type="primary">lysN</name>
    <name evidence="6" type="ORF">V22_00810</name>
</gene>
<proteinExistence type="predicted"/>
<dbReference type="PANTHER" id="PTHR42790">
    <property type="entry name" value="AMINOTRANSFERASE"/>
    <property type="match status" value="1"/>
</dbReference>
<dbReference type="InterPro" id="IPR015424">
    <property type="entry name" value="PyrdxlP-dep_Trfase"/>
</dbReference>
<dbReference type="InterPro" id="IPR004839">
    <property type="entry name" value="Aminotransferase_I/II_large"/>
</dbReference>
<dbReference type="InterPro" id="IPR015421">
    <property type="entry name" value="PyrdxlP-dep_Trfase_major"/>
</dbReference>
<dbReference type="CDD" id="cd00609">
    <property type="entry name" value="AAT_like"/>
    <property type="match status" value="1"/>
</dbReference>
<evidence type="ECO:0000256" key="1">
    <source>
        <dbReference type="ARBA" id="ARBA00001933"/>
    </source>
</evidence>
<comment type="cofactor">
    <cofactor evidence="1">
        <name>pyridoxal 5'-phosphate</name>
        <dbReference type="ChEBI" id="CHEBI:597326"/>
    </cofactor>
</comment>
<dbReference type="OrthoDB" id="9802328at2"/>
<keyword evidence="2 6" id="KW-0032">Aminotransferase</keyword>
<dbReference type="InterPro" id="IPR050859">
    <property type="entry name" value="Class-I_PLP-dep_aminotransf"/>
</dbReference>
<keyword evidence="7" id="KW-1185">Reference proteome</keyword>
<organism evidence="6 7">
    <name type="scientific">Calycomorphotria hydatis</name>
    <dbReference type="NCBI Taxonomy" id="2528027"/>
    <lineage>
        <taxon>Bacteria</taxon>
        <taxon>Pseudomonadati</taxon>
        <taxon>Planctomycetota</taxon>
        <taxon>Planctomycetia</taxon>
        <taxon>Planctomycetales</taxon>
        <taxon>Planctomycetaceae</taxon>
        <taxon>Calycomorphotria</taxon>
    </lineage>
</organism>
<sequence>MTDPATSHLPTILSDRAIRAEGQAISYLMQQGIENPDCLSLAAGFVDTSTLPVDIVREATESLLSDEKAGRSYLQYGTTAGAERTRRVVRKHLAELEGVDEDALGLDLNRLLLTNGSQQFLSLVAQVLLNPGDICLVAAPTYFVFLGTLAGVGAEAVCVETDENGMRPDGLRKKLQELEDAGQLDRVKLIYLVSNFENPSGISLATDRRQEIVEIAESWNGPHQLYVLEDSAYRELRYEGDDPPSVWSYDRDSVIYTQTFSKSFSPGLRVGFGVVPEPLLLAMHSRKGNEDFGSAHLNQHIIAHALESGRYAEHLAEIKNSYRVKRDAMLAAADKYFANLDGVHWVHPNGGLYVWMTLPESMATSFDSPLFERATKVEQVMYVPGELCYGGPPESLPRNHMRLSFGILSPELIDEGMRRLANAVRAELSRS</sequence>
<name>A0A517T3C8_9PLAN</name>
<dbReference type="EMBL" id="CP036316">
    <property type="protein sequence ID" value="QDT62883.1"/>
    <property type="molecule type" value="Genomic_DNA"/>
</dbReference>